<dbReference type="InterPro" id="IPR000914">
    <property type="entry name" value="SBP_5_dom"/>
</dbReference>
<dbReference type="Pfam" id="PF00496">
    <property type="entry name" value="SBP_bac_5"/>
    <property type="match status" value="1"/>
</dbReference>
<comment type="caution">
    <text evidence="6">The sequence shown here is derived from an EMBL/GenBank/DDBJ whole genome shotgun (WGS) entry which is preliminary data.</text>
</comment>
<gene>
    <name evidence="6" type="primary">accA_2</name>
    <name evidence="6" type="ORF">GCM10010862_30770</name>
</gene>
<keyword evidence="3 4" id="KW-0732">Signal</keyword>
<dbReference type="Gene3D" id="3.90.76.10">
    <property type="entry name" value="Dipeptide-binding Protein, Domain 1"/>
    <property type="match status" value="1"/>
</dbReference>
<proteinExistence type="inferred from homology"/>
<organism evidence="6 7">
    <name type="scientific">Devosia nitrariae</name>
    <dbReference type="NCBI Taxonomy" id="2071872"/>
    <lineage>
        <taxon>Bacteria</taxon>
        <taxon>Pseudomonadati</taxon>
        <taxon>Pseudomonadota</taxon>
        <taxon>Alphaproteobacteria</taxon>
        <taxon>Hyphomicrobiales</taxon>
        <taxon>Devosiaceae</taxon>
        <taxon>Devosia</taxon>
    </lineage>
</organism>
<comment type="similarity">
    <text evidence="2">Belongs to the bacterial solute-binding protein 5 family.</text>
</comment>
<dbReference type="Gene3D" id="3.10.105.10">
    <property type="entry name" value="Dipeptide-binding Protein, Domain 3"/>
    <property type="match status" value="1"/>
</dbReference>
<dbReference type="PIRSF" id="PIRSF002741">
    <property type="entry name" value="MppA"/>
    <property type="match status" value="1"/>
</dbReference>
<reference evidence="7" key="1">
    <citation type="journal article" date="2019" name="Int. J. Syst. Evol. Microbiol.">
        <title>The Global Catalogue of Microorganisms (GCM) 10K type strain sequencing project: providing services to taxonomists for standard genome sequencing and annotation.</title>
        <authorList>
            <consortium name="The Broad Institute Genomics Platform"/>
            <consortium name="The Broad Institute Genome Sequencing Center for Infectious Disease"/>
            <person name="Wu L."/>
            <person name="Ma J."/>
        </authorList>
    </citation>
    <scope>NUCLEOTIDE SEQUENCE [LARGE SCALE GENOMIC DNA]</scope>
    <source>
        <strain evidence="7">NBRC 112416</strain>
    </source>
</reference>
<feature type="chain" id="PRO_5045200201" evidence="4">
    <location>
        <begin position="25"/>
        <end position="519"/>
    </location>
</feature>
<evidence type="ECO:0000259" key="5">
    <source>
        <dbReference type="Pfam" id="PF00496"/>
    </source>
</evidence>
<dbReference type="PANTHER" id="PTHR30290:SF38">
    <property type="entry name" value="D,D-DIPEPTIDE-BINDING PERIPLASMIC PROTEIN DDPA-RELATED"/>
    <property type="match status" value="1"/>
</dbReference>
<evidence type="ECO:0000256" key="4">
    <source>
        <dbReference type="SAM" id="SignalP"/>
    </source>
</evidence>
<evidence type="ECO:0000256" key="2">
    <source>
        <dbReference type="ARBA" id="ARBA00005695"/>
    </source>
</evidence>
<dbReference type="InterPro" id="IPR039424">
    <property type="entry name" value="SBP_5"/>
</dbReference>
<dbReference type="InterPro" id="IPR030678">
    <property type="entry name" value="Peptide/Ni-bd"/>
</dbReference>
<keyword evidence="7" id="KW-1185">Reference proteome</keyword>
<dbReference type="SUPFAM" id="SSF53850">
    <property type="entry name" value="Periplasmic binding protein-like II"/>
    <property type="match status" value="1"/>
</dbReference>
<accession>A0ABQ5W7F6</accession>
<evidence type="ECO:0000256" key="1">
    <source>
        <dbReference type="ARBA" id="ARBA00004418"/>
    </source>
</evidence>
<comment type="subcellular location">
    <subcellularLocation>
        <location evidence="1">Periplasm</location>
    </subcellularLocation>
</comment>
<evidence type="ECO:0000256" key="3">
    <source>
        <dbReference type="ARBA" id="ARBA00022729"/>
    </source>
</evidence>
<sequence>MNKTKAIAATLGAFAFMTAMPVQAQDDRPVLTIGVQTLPQGFDPSMNISNTGQRVTASIYDKLIARAYWEGENGDGANLVPSIATEWRQVSETEWEVDIRTDVVFHDGTPMTVEDVAFSFGSDLMWGPERIYKAGTTYYGTFADVSVIDDDTVKFTTTAPDPIFPARFTSPLGMVVPKAYFLENGMEAFNLAPVGTGPYKLAEYKPGEIIRLVSHDEYWGGLPPAQEIIFREIPEEAGRITGLLNGELDMIVSITPDQQAVIDNSGVATVKAAVIDNSRVVALNTFEPPMDDRYLRQALVWAIDREAIVEALWGGQNRIPHDFNFVSHGQDFLADRPNEHYDPERARELLAQSDYNGEDLIFRIQAGYYANYEQVAQVLQQQWRDVGINVTLEIRDNFAEVTAPGKHMFAHSNGVQIPDITHPIVNIYGPEGIRTRPDAAGYSWDPTPEFLDLIVQLETTVDHAERIAVFEQVLDILDEERPQIELFQAMEYYGIRNGIDWKPYSFWPMDFRSYNLSID</sequence>
<dbReference type="EMBL" id="BSNS01000012">
    <property type="protein sequence ID" value="GLQ55818.1"/>
    <property type="molecule type" value="Genomic_DNA"/>
</dbReference>
<evidence type="ECO:0000313" key="6">
    <source>
        <dbReference type="EMBL" id="GLQ55818.1"/>
    </source>
</evidence>
<dbReference type="Gene3D" id="3.40.190.10">
    <property type="entry name" value="Periplasmic binding protein-like II"/>
    <property type="match status" value="1"/>
</dbReference>
<evidence type="ECO:0000313" key="7">
    <source>
        <dbReference type="Proteomes" id="UP001156691"/>
    </source>
</evidence>
<name>A0ABQ5W7F6_9HYPH</name>
<protein>
    <submittedName>
        <fullName evidence="6">ABC transporter substrate-binding protein</fullName>
    </submittedName>
</protein>
<dbReference type="RefSeq" id="WP_284341229.1">
    <property type="nucleotide sequence ID" value="NZ_BSNS01000012.1"/>
</dbReference>
<feature type="signal peptide" evidence="4">
    <location>
        <begin position="1"/>
        <end position="24"/>
    </location>
</feature>
<dbReference type="Proteomes" id="UP001156691">
    <property type="component" value="Unassembled WGS sequence"/>
</dbReference>
<feature type="domain" description="Solute-binding protein family 5" evidence="5">
    <location>
        <begin position="79"/>
        <end position="419"/>
    </location>
</feature>
<dbReference type="PANTHER" id="PTHR30290">
    <property type="entry name" value="PERIPLASMIC BINDING COMPONENT OF ABC TRANSPORTER"/>
    <property type="match status" value="1"/>
</dbReference>